<dbReference type="RefSeq" id="XP_046062071.1">
    <property type="nucleotide sequence ID" value="XM_046203830.1"/>
</dbReference>
<dbReference type="AlphaFoldDB" id="A0A9P8P9P4"/>
<protein>
    <submittedName>
        <fullName evidence="1">Uncharacterized protein</fullName>
    </submittedName>
</protein>
<evidence type="ECO:0000313" key="2">
    <source>
        <dbReference type="Proteomes" id="UP000769157"/>
    </source>
</evidence>
<sequence>MLFERYICGESSNEDPFVEQMEVDESLVVEDPEFWRVHQFGVFLAQQSVFDNVQMRFFDSLFEINVFLLQHFFFIVDPIEFLENAKAFGVGQDEEVDVHQLLVVAFQRLLGFWRDQFEVCGFHVVDVEEDVMFEDFGVGGIEQVEQVCQRHFKFC</sequence>
<dbReference type="Proteomes" id="UP000769157">
    <property type="component" value="Unassembled WGS sequence"/>
</dbReference>
<keyword evidence="2" id="KW-1185">Reference proteome</keyword>
<proteinExistence type="predicted"/>
<reference evidence="1" key="2">
    <citation type="submission" date="2021-01" db="EMBL/GenBank/DDBJ databases">
        <authorList>
            <person name="Schikora-Tamarit M.A."/>
        </authorList>
    </citation>
    <scope>NUCLEOTIDE SEQUENCE</scope>
    <source>
        <strain evidence="1">CBS6075</strain>
    </source>
</reference>
<reference evidence="1" key="1">
    <citation type="journal article" date="2021" name="Open Biol.">
        <title>Shared evolutionary footprints suggest mitochondrial oxidative damage underlies multiple complex I losses in fungi.</title>
        <authorList>
            <person name="Schikora-Tamarit M.A."/>
            <person name="Marcet-Houben M."/>
            <person name="Nosek J."/>
            <person name="Gabaldon T."/>
        </authorList>
    </citation>
    <scope>NUCLEOTIDE SEQUENCE</scope>
    <source>
        <strain evidence="1">CBS6075</strain>
    </source>
</reference>
<evidence type="ECO:0000313" key="1">
    <source>
        <dbReference type="EMBL" id="KAH3667259.1"/>
    </source>
</evidence>
<dbReference type="EMBL" id="JAEUBE010000183">
    <property type="protein sequence ID" value="KAH3667259.1"/>
    <property type="molecule type" value="Genomic_DNA"/>
</dbReference>
<name>A0A9P8P9P4_9ASCO</name>
<comment type="caution">
    <text evidence="1">The sequence shown here is derived from an EMBL/GenBank/DDBJ whole genome shotgun (WGS) entry which is preliminary data.</text>
</comment>
<gene>
    <name evidence="1" type="ORF">OGAPHI_002908</name>
</gene>
<organism evidence="1 2">
    <name type="scientific">Ogataea philodendri</name>
    <dbReference type="NCBI Taxonomy" id="1378263"/>
    <lineage>
        <taxon>Eukaryota</taxon>
        <taxon>Fungi</taxon>
        <taxon>Dikarya</taxon>
        <taxon>Ascomycota</taxon>
        <taxon>Saccharomycotina</taxon>
        <taxon>Pichiomycetes</taxon>
        <taxon>Pichiales</taxon>
        <taxon>Pichiaceae</taxon>
        <taxon>Ogataea</taxon>
    </lineage>
</organism>
<accession>A0A9P8P9P4</accession>
<dbReference type="GeneID" id="70234875"/>